<dbReference type="EMBL" id="BK016189">
    <property type="protein sequence ID" value="DAG01258.1"/>
    <property type="molecule type" value="Genomic_DNA"/>
</dbReference>
<name>A0A8S5V3C6_9CAUD</name>
<sequence length="143" mass="15896">MWEKVAILAVVLAFITGVIGGRKYESNKHTEELVAIQAQNEVKLKELTARKDETISLIIKSKASDAADLVALTKHVDRVQYNLSSTDRKLLRDASGANAKSVEACRQLLSESAGLHREGVELLRDLNTRLEAFIKLNTLKRIN</sequence>
<proteinExistence type="predicted"/>
<evidence type="ECO:0000313" key="1">
    <source>
        <dbReference type="EMBL" id="DAG01258.1"/>
    </source>
</evidence>
<accession>A0A8S5V3C6</accession>
<reference evidence="1" key="1">
    <citation type="journal article" date="2021" name="Proc. Natl. Acad. Sci. U.S.A.">
        <title>A Catalog of Tens of Thousands of Viruses from Human Metagenomes Reveals Hidden Associations with Chronic Diseases.</title>
        <authorList>
            <person name="Tisza M.J."/>
            <person name="Buck C.B."/>
        </authorList>
    </citation>
    <scope>NUCLEOTIDE SEQUENCE</scope>
    <source>
        <strain evidence="1">CtVfb8</strain>
    </source>
</reference>
<protein>
    <submittedName>
        <fullName evidence="1">Uncharacterized protein</fullName>
    </submittedName>
</protein>
<organism evidence="1">
    <name type="scientific">Caudovirales sp. ctVfb8</name>
    <dbReference type="NCBI Taxonomy" id="2825766"/>
    <lineage>
        <taxon>Viruses</taxon>
        <taxon>Duplodnaviria</taxon>
        <taxon>Heunggongvirae</taxon>
        <taxon>Uroviricota</taxon>
        <taxon>Caudoviricetes</taxon>
    </lineage>
</organism>